<organism evidence="2">
    <name type="scientific">Pseudo-nitzschia australis</name>
    <dbReference type="NCBI Taxonomy" id="44445"/>
    <lineage>
        <taxon>Eukaryota</taxon>
        <taxon>Sar</taxon>
        <taxon>Stramenopiles</taxon>
        <taxon>Ochrophyta</taxon>
        <taxon>Bacillariophyta</taxon>
        <taxon>Bacillariophyceae</taxon>
        <taxon>Bacillariophycidae</taxon>
        <taxon>Bacillariales</taxon>
        <taxon>Bacillariaceae</taxon>
        <taxon>Pseudo-nitzschia</taxon>
    </lineage>
</organism>
<protein>
    <submittedName>
        <fullName evidence="2">Uncharacterized protein</fullName>
    </submittedName>
</protein>
<feature type="signal peptide" evidence="1">
    <location>
        <begin position="1"/>
        <end position="25"/>
    </location>
</feature>
<feature type="chain" id="PRO_5031212271" evidence="1">
    <location>
        <begin position="26"/>
        <end position="147"/>
    </location>
</feature>
<evidence type="ECO:0000313" key="2">
    <source>
        <dbReference type="EMBL" id="CAE0708756.1"/>
    </source>
</evidence>
<dbReference type="EMBL" id="HBIX01001999">
    <property type="protein sequence ID" value="CAE0708756.1"/>
    <property type="molecule type" value="Transcribed_RNA"/>
</dbReference>
<dbReference type="AlphaFoldDB" id="A0A7S4EEW2"/>
<accession>A0A7S4EEW2</accession>
<sequence length="147" mass="16257">MMQIKFNEALLILCSLSILANLCLGFAPMTTNFEGVYPTRKYVPRYGRFNVVSDVSKPTVALAVSPDMEAEVLTTMAHATMDFSGFFGPSKNLLRLYAVVGRVFVISADYITDHSIHPEELMIQLVLLGIAIKELIVDVPTNSNQTK</sequence>
<proteinExistence type="predicted"/>
<reference evidence="2" key="1">
    <citation type="submission" date="2021-01" db="EMBL/GenBank/DDBJ databases">
        <authorList>
            <person name="Corre E."/>
            <person name="Pelletier E."/>
            <person name="Niang G."/>
            <person name="Scheremetjew M."/>
            <person name="Finn R."/>
            <person name="Kale V."/>
            <person name="Holt S."/>
            <person name="Cochrane G."/>
            <person name="Meng A."/>
            <person name="Brown T."/>
            <person name="Cohen L."/>
        </authorList>
    </citation>
    <scope>NUCLEOTIDE SEQUENCE</scope>
    <source>
        <strain evidence="2">10249 10 AB</strain>
    </source>
</reference>
<evidence type="ECO:0000256" key="1">
    <source>
        <dbReference type="SAM" id="SignalP"/>
    </source>
</evidence>
<gene>
    <name evidence="2" type="ORF">PAUS00366_LOCUS1476</name>
</gene>
<keyword evidence="1" id="KW-0732">Signal</keyword>
<name>A0A7S4EEW2_9STRA</name>